<evidence type="ECO:0000256" key="4">
    <source>
        <dbReference type="ARBA" id="ARBA00022598"/>
    </source>
</evidence>
<keyword evidence="12" id="KW-1185">Reference proteome</keyword>
<dbReference type="InterPro" id="IPR014746">
    <property type="entry name" value="Gln_synth/guanido_kin_cat_dom"/>
</dbReference>
<dbReference type="VEuPathDB" id="MicrosporidiaDB:M153_11890002475"/>
<proteinExistence type="inferred from homology"/>
<comment type="similarity">
    <text evidence="2 10">Belongs to the glutamate--cysteine ligase type 3 family.</text>
</comment>
<keyword evidence="7 10" id="KW-0067">ATP-binding</keyword>
<evidence type="ECO:0000256" key="9">
    <source>
        <dbReference type="ARBA" id="ARBA00032122"/>
    </source>
</evidence>
<dbReference type="GO" id="GO:0006750">
    <property type="term" value="P:glutathione biosynthetic process"/>
    <property type="evidence" value="ECO:0007669"/>
    <property type="project" value="UniProtKB-UniRule"/>
</dbReference>
<evidence type="ECO:0000256" key="6">
    <source>
        <dbReference type="ARBA" id="ARBA00022741"/>
    </source>
</evidence>
<keyword evidence="4 10" id="KW-0436">Ligase</keyword>
<keyword evidence="5 10" id="KW-0317">Glutathione biosynthesis</keyword>
<evidence type="ECO:0000256" key="7">
    <source>
        <dbReference type="ARBA" id="ARBA00022840"/>
    </source>
</evidence>
<dbReference type="GO" id="GO:0004357">
    <property type="term" value="F:glutamate-cysteine ligase activity"/>
    <property type="evidence" value="ECO:0007669"/>
    <property type="project" value="UniProtKB-UniRule"/>
</dbReference>
<dbReference type="Gene3D" id="3.30.590.50">
    <property type="match status" value="2"/>
</dbReference>
<gene>
    <name evidence="11" type="ORF">M153_11890002475</name>
</gene>
<comment type="pathway">
    <text evidence="1 10">Sulfur metabolism; glutathione biosynthesis; glutathione from L-cysteine and L-glutamate: step 1/2.</text>
</comment>
<dbReference type="PANTHER" id="PTHR11164:SF0">
    <property type="entry name" value="GLUTAMATE--CYSTEINE LIGASE CATALYTIC SUBUNIT"/>
    <property type="match status" value="1"/>
</dbReference>
<evidence type="ECO:0000313" key="12">
    <source>
        <dbReference type="Proteomes" id="UP000051530"/>
    </source>
</evidence>
<name>A0A0R0LVM8_9MICR</name>
<comment type="caution">
    <text evidence="11">The sequence shown here is derived from an EMBL/GenBank/DDBJ whole genome shotgun (WGS) entry which is preliminary data.</text>
</comment>
<dbReference type="EC" id="6.3.2.2" evidence="3 10"/>
<evidence type="ECO:0000256" key="8">
    <source>
        <dbReference type="ARBA" id="ARBA00030585"/>
    </source>
</evidence>
<dbReference type="AlphaFoldDB" id="A0A0R0LVM8"/>
<protein>
    <recommendedName>
        <fullName evidence="3 10">Glutamate--cysteine ligase</fullName>
        <ecNumber evidence="3 10">6.3.2.2</ecNumber>
    </recommendedName>
    <alternativeName>
        <fullName evidence="9 10">Gamma-ECS</fullName>
    </alternativeName>
    <alternativeName>
        <fullName evidence="8 10">Gamma-glutamylcysteine synthetase</fullName>
    </alternativeName>
</protein>
<reference evidence="11 12" key="1">
    <citation type="submission" date="2015-07" db="EMBL/GenBank/DDBJ databases">
        <title>The genome of Pseudoloma neurophilia, a relevant intracellular parasite of the zebrafish.</title>
        <authorList>
            <person name="Ndikumana S."/>
            <person name="Pelin A."/>
            <person name="Sanders J."/>
            <person name="Corradi N."/>
        </authorList>
    </citation>
    <scope>NUCLEOTIDE SEQUENCE [LARGE SCALE GENOMIC DNA]</scope>
    <source>
        <strain evidence="11 12">MK1</strain>
    </source>
</reference>
<comment type="catalytic activity">
    <reaction evidence="10">
        <text>L-cysteine + L-glutamate + ATP = gamma-L-glutamyl-L-cysteine + ADP + phosphate + H(+)</text>
        <dbReference type="Rhea" id="RHEA:13285"/>
        <dbReference type="ChEBI" id="CHEBI:15378"/>
        <dbReference type="ChEBI" id="CHEBI:29985"/>
        <dbReference type="ChEBI" id="CHEBI:30616"/>
        <dbReference type="ChEBI" id="CHEBI:35235"/>
        <dbReference type="ChEBI" id="CHEBI:43474"/>
        <dbReference type="ChEBI" id="CHEBI:58173"/>
        <dbReference type="ChEBI" id="CHEBI:456216"/>
        <dbReference type="EC" id="6.3.2.2"/>
    </reaction>
</comment>
<dbReference type="SUPFAM" id="SSF55931">
    <property type="entry name" value="Glutamine synthetase/guanido kinase"/>
    <property type="match status" value="1"/>
</dbReference>
<dbReference type="OrthoDB" id="7939818at2759"/>
<dbReference type="UniPathway" id="UPA00142">
    <property type="reaction ID" value="UER00209"/>
</dbReference>
<dbReference type="EMBL" id="LGUB01000406">
    <property type="protein sequence ID" value="KRH93272.1"/>
    <property type="molecule type" value="Genomic_DNA"/>
</dbReference>
<evidence type="ECO:0000256" key="3">
    <source>
        <dbReference type="ARBA" id="ARBA00012220"/>
    </source>
</evidence>
<organism evidence="11 12">
    <name type="scientific">Pseudoloma neurophilia</name>
    <dbReference type="NCBI Taxonomy" id="146866"/>
    <lineage>
        <taxon>Eukaryota</taxon>
        <taxon>Fungi</taxon>
        <taxon>Fungi incertae sedis</taxon>
        <taxon>Microsporidia</taxon>
        <taxon>Pseudoloma</taxon>
    </lineage>
</organism>
<keyword evidence="6 10" id="KW-0547">Nucleotide-binding</keyword>
<evidence type="ECO:0000313" key="11">
    <source>
        <dbReference type="EMBL" id="KRH93272.1"/>
    </source>
</evidence>
<accession>A0A0R0LVM8</accession>
<dbReference type="Proteomes" id="UP000051530">
    <property type="component" value="Unassembled WGS sequence"/>
</dbReference>
<dbReference type="InterPro" id="IPR004308">
    <property type="entry name" value="GCS"/>
</dbReference>
<evidence type="ECO:0000256" key="10">
    <source>
        <dbReference type="RuleBase" id="RU367135"/>
    </source>
</evidence>
<evidence type="ECO:0000256" key="2">
    <source>
        <dbReference type="ARBA" id="ARBA00008100"/>
    </source>
</evidence>
<dbReference type="PANTHER" id="PTHR11164">
    <property type="entry name" value="GLUTAMATE CYSTEINE LIGASE"/>
    <property type="match status" value="1"/>
</dbReference>
<sequence>MGLLKTGKVLNYEEIDKIKHKIKERGIQQFINIYKKKKNITSNFSVGDEIELILTADQRGRKVLTLVSEEMIQCFNHFHGNVCEMLKNRDAIRINTEENCSLDNKNGELSKYEKTLNKYQDIIDIMKLPKHSKQELLYLLHYNLGRLPQENYDIGKKEMSNSDTKISLIPEFSSYMLETIPLTVQSSNFKNFYTDMYRRISLIGSLHKSFIPCSKVMMLTAFPMLYLDLEDLSTDFDSEKSVFFDKKISTYDFSQRAANITYNTTNSIYFPDNSVNLHPRFPGLVKNIIFRRKRQTEGYVATMNDSCVKNNTITVLGRIAPDEIERIEDRSKKQEEAENFLQTILIDSMGQGFGCACIQFTYQLENIEISKFIYDQLTILAPLLMRLMRASPYSTNHMLNIDSRWEIISMAVDDRTREESGFDAEIKGLCKCGECNMLKSHGFDVKYYSNRQDLKQSYIKTLGESEFDELNIPQWVHIRRSLNKKTFEKSDRQNVIKKSRYSASDLFLHKWGTNFNDTEVKIDENYRKILTNANIDENLANHVASLFKRDPLIFYDSPTEDYEHQERYDDFENIQSSNWRSTRFKIPIDDGWRVELRSLEIQPTVYENSNFAVFISSLVTWLISEFKNDCKKGINRPFFYVPMSKVESNFARASIFSHKESDYYDDNYSKNDKILEEFFDKISACPEENNKPQVNFSFIADKSKNYWIKTPEDNITFTYRDLDDEMIREGTISDIFVPICDLLSDKFPQYRSEISFVKELAQNKFASTADFIRYSLINDPDYVKGTSYINRNMTDRLIIKMDKIRKMDHWLYKKRTQ</sequence>
<evidence type="ECO:0000256" key="5">
    <source>
        <dbReference type="ARBA" id="ARBA00022684"/>
    </source>
</evidence>
<dbReference type="Pfam" id="PF03074">
    <property type="entry name" value="GCS"/>
    <property type="match status" value="2"/>
</dbReference>
<evidence type="ECO:0000256" key="1">
    <source>
        <dbReference type="ARBA" id="ARBA00005006"/>
    </source>
</evidence>
<dbReference type="GO" id="GO:0005524">
    <property type="term" value="F:ATP binding"/>
    <property type="evidence" value="ECO:0007669"/>
    <property type="project" value="UniProtKB-UniRule"/>
</dbReference>